<gene>
    <name evidence="1" type="ORF">EI77_01758</name>
</gene>
<keyword evidence="2" id="KW-1185">Reference proteome</keyword>
<dbReference type="AlphaFoldDB" id="A0A4R7S5X8"/>
<dbReference type="EMBL" id="SOCA01000002">
    <property type="protein sequence ID" value="TDU73289.1"/>
    <property type="molecule type" value="Genomic_DNA"/>
</dbReference>
<sequence length="461" mass="51403">MDNQYSDDFQRFAAEPTWGGGHYRTPDPDLESRARELASYVVKTGSEASMTQFCEQLYVNPGAAHQGSQALLATFDDSGLWLASLAQPAHLVAELRHQCALLTRVVVTQWTRQGETHKLVRLAEALMDAQPPVLSHEAGQIMALLASLLGILRPGPAPRWLAASRPLLRDSVDPHLIKEAVQWVSVGQLLAPLPQEDRHLWNRRLRDPEHDWDWESQEALDALRHLAVLLPEDHDSLHLFRATIPRCWWELWRDQRQPRAPAVDSKAPRFSNFILGLAVGVGCMMLAGGWTTFQNSSPDTAESVAPQSPVEKGYSFHAVDTSVPQSPYMKARQDEIASILKSMPELERMYGLVKKGNLNDSLNYVQGQTSLAAQGSREYQSLLRCLMLDPPLDLAVRSQVAKAAVRVLTAKEMFTTLQLCLHPDSPNLKEARECAELLLALSSDDLTEDERQILFAASTSK</sequence>
<evidence type="ECO:0000313" key="1">
    <source>
        <dbReference type="EMBL" id="TDU73289.1"/>
    </source>
</evidence>
<reference evidence="1 2" key="1">
    <citation type="submission" date="2019-03" db="EMBL/GenBank/DDBJ databases">
        <title>Genomic Encyclopedia of Archaeal and Bacterial Type Strains, Phase II (KMG-II): from individual species to whole genera.</title>
        <authorList>
            <person name="Goeker M."/>
        </authorList>
    </citation>
    <scope>NUCLEOTIDE SEQUENCE [LARGE SCALE GENOMIC DNA]</scope>
    <source>
        <strain evidence="1 2">ATCC 25309</strain>
    </source>
</reference>
<proteinExistence type="predicted"/>
<dbReference type="Proteomes" id="UP000295662">
    <property type="component" value="Unassembled WGS sequence"/>
</dbReference>
<evidence type="ECO:0000313" key="2">
    <source>
        <dbReference type="Proteomes" id="UP000295662"/>
    </source>
</evidence>
<organism evidence="1 2">
    <name type="scientific">Prosthecobacter fusiformis</name>
    <dbReference type="NCBI Taxonomy" id="48464"/>
    <lineage>
        <taxon>Bacteria</taxon>
        <taxon>Pseudomonadati</taxon>
        <taxon>Verrucomicrobiota</taxon>
        <taxon>Verrucomicrobiia</taxon>
        <taxon>Verrucomicrobiales</taxon>
        <taxon>Verrucomicrobiaceae</taxon>
        <taxon>Prosthecobacter</taxon>
    </lineage>
</organism>
<comment type="caution">
    <text evidence="1">The sequence shown here is derived from an EMBL/GenBank/DDBJ whole genome shotgun (WGS) entry which is preliminary data.</text>
</comment>
<protein>
    <submittedName>
        <fullName evidence="1">Uncharacterized protein</fullName>
    </submittedName>
</protein>
<name>A0A4R7S5X8_9BACT</name>
<accession>A0A4R7S5X8</accession>